<evidence type="ECO:0000313" key="3">
    <source>
        <dbReference type="EMBL" id="PKK57039.1"/>
    </source>
</evidence>
<dbReference type="SUPFAM" id="SSF49764">
    <property type="entry name" value="HSP20-like chaperones"/>
    <property type="match status" value="1"/>
</dbReference>
<evidence type="ECO:0000259" key="2">
    <source>
        <dbReference type="PROSITE" id="PS01031"/>
    </source>
</evidence>
<reference evidence="3 4" key="2">
    <citation type="submission" date="2017-10" db="EMBL/GenBank/DDBJ databases">
        <title>Extensive intraspecific genome diversity in a model arbuscular mycorrhizal fungus.</title>
        <authorList>
            <person name="Chen E.C.H."/>
            <person name="Morin E."/>
            <person name="Baudet D."/>
            <person name="Noel J."/>
            <person name="Ndikumana S."/>
            <person name="Charron P."/>
            <person name="St-Onge C."/>
            <person name="Giorgi J."/>
            <person name="Grigoriev I.V."/>
            <person name="Roux C."/>
            <person name="Martin F.M."/>
            <person name="Corradi N."/>
        </authorList>
    </citation>
    <scope>NUCLEOTIDE SEQUENCE [LARGE SCALE GENOMIC DNA]</scope>
    <source>
        <strain evidence="3 4">C2</strain>
    </source>
</reference>
<evidence type="ECO:0000313" key="4">
    <source>
        <dbReference type="Proteomes" id="UP000233469"/>
    </source>
</evidence>
<evidence type="ECO:0000256" key="1">
    <source>
        <dbReference type="PROSITE-ProRule" id="PRU00285"/>
    </source>
</evidence>
<dbReference type="Gene3D" id="2.60.40.790">
    <property type="match status" value="1"/>
</dbReference>
<dbReference type="AlphaFoldDB" id="A0A2N1M5Z0"/>
<comment type="similarity">
    <text evidence="1">Belongs to the small heat shock protein (HSP20) family.</text>
</comment>
<feature type="domain" description="SHSP" evidence="2">
    <location>
        <begin position="212"/>
        <end position="328"/>
    </location>
</feature>
<dbReference type="VEuPathDB" id="FungiDB:RhiirA1_403840"/>
<comment type="caution">
    <text evidence="3">The sequence shown here is derived from an EMBL/GenBank/DDBJ whole genome shotgun (WGS) entry which is preliminary data.</text>
</comment>
<sequence>MEFGGGLIKKMLFFLPSFDEGVLLSFDESVFFLPSFDEGVTFLPSFDEGVTFLPFFDEGVIFLPSFDKGVLLSFDESVTFLPSFDEGVTFLSSFDEGVIFFFDKIEPCHPDNCSLFIGSDNLASMTSLTIENWIKKMKPFHKILRIFSKKEKRNLTFSYGFIHFVDEETKINFFEEVDGKKFKIGQESEEELTIHFFPLVKKKQAEHKTIDSNYGPSHNLYNLYDDGTIFSLYINIPTINNKDEISLYVDDDDKVVIISGEYKNINIEEGNHCIKKLIPTGRFETKIPLPSRIDPTKKVKIEKVNAISLFKIIFSKGEGYKKRRLSIE</sequence>
<dbReference type="PROSITE" id="PS01031">
    <property type="entry name" value="SHSP"/>
    <property type="match status" value="1"/>
</dbReference>
<dbReference type="InterPro" id="IPR002068">
    <property type="entry name" value="A-crystallin/Hsp20_dom"/>
</dbReference>
<name>A0A2N1M5Z0_9GLOM</name>
<organism evidence="3 4">
    <name type="scientific">Rhizophagus irregularis</name>
    <dbReference type="NCBI Taxonomy" id="588596"/>
    <lineage>
        <taxon>Eukaryota</taxon>
        <taxon>Fungi</taxon>
        <taxon>Fungi incertae sedis</taxon>
        <taxon>Mucoromycota</taxon>
        <taxon>Glomeromycotina</taxon>
        <taxon>Glomeromycetes</taxon>
        <taxon>Glomerales</taxon>
        <taxon>Glomeraceae</taxon>
        <taxon>Rhizophagus</taxon>
    </lineage>
</organism>
<dbReference type="CDD" id="cd06464">
    <property type="entry name" value="ACD_sHsps-like"/>
    <property type="match status" value="1"/>
</dbReference>
<protein>
    <recommendedName>
        <fullName evidence="2">SHSP domain-containing protein</fullName>
    </recommendedName>
</protein>
<dbReference type="EMBL" id="LLXL01004815">
    <property type="protein sequence ID" value="PKK57039.1"/>
    <property type="molecule type" value="Genomic_DNA"/>
</dbReference>
<gene>
    <name evidence="3" type="ORF">RhiirC2_798775</name>
</gene>
<accession>A0A2N1M5Z0</accession>
<dbReference type="Proteomes" id="UP000233469">
    <property type="component" value="Unassembled WGS sequence"/>
</dbReference>
<proteinExistence type="inferred from homology"/>
<dbReference type="VEuPathDB" id="FungiDB:FUN_007797"/>
<dbReference type="VEuPathDB" id="FungiDB:RhiirFUN_014996"/>
<dbReference type="InterPro" id="IPR008978">
    <property type="entry name" value="HSP20-like_chaperone"/>
</dbReference>
<reference evidence="3 4" key="1">
    <citation type="submission" date="2016-04" db="EMBL/GenBank/DDBJ databases">
        <title>Genome analyses suggest a sexual origin of heterokaryosis in a supposedly ancient asexual fungus.</title>
        <authorList>
            <person name="Ropars J."/>
            <person name="Sedzielewska K."/>
            <person name="Noel J."/>
            <person name="Charron P."/>
            <person name="Farinelli L."/>
            <person name="Marton T."/>
            <person name="Kruger M."/>
            <person name="Pelin A."/>
            <person name="Brachmann A."/>
            <person name="Corradi N."/>
        </authorList>
    </citation>
    <scope>NUCLEOTIDE SEQUENCE [LARGE SCALE GENOMIC DNA]</scope>
    <source>
        <strain evidence="3 4">C2</strain>
    </source>
</reference>